<dbReference type="GO" id="GO:0006189">
    <property type="term" value="P:'de novo' IMP biosynthetic process"/>
    <property type="evidence" value="ECO:0007669"/>
    <property type="project" value="TreeGrafter"/>
</dbReference>
<keyword evidence="4" id="KW-0436">Ligase</keyword>
<accession>A0AAX4P1B2</accession>
<dbReference type="FunFam" id="3.30.470.20:FF:000015">
    <property type="entry name" value="Phosphoribosylaminoimidazole-succinocarboxamide synthase"/>
    <property type="match status" value="1"/>
</dbReference>
<evidence type="ECO:0000256" key="2">
    <source>
        <dbReference type="ARBA" id="ARBA00010190"/>
    </source>
</evidence>
<dbReference type="AlphaFoldDB" id="A0AAX4P1B2"/>
<dbReference type="Pfam" id="PF01259">
    <property type="entry name" value="SAICAR_synt"/>
    <property type="match status" value="1"/>
</dbReference>
<evidence type="ECO:0000313" key="10">
    <source>
        <dbReference type="EMBL" id="WZN59584.1"/>
    </source>
</evidence>
<dbReference type="InterPro" id="IPR018236">
    <property type="entry name" value="SAICAR_synthetase_CS"/>
</dbReference>
<evidence type="ECO:0000256" key="8">
    <source>
        <dbReference type="ARBA" id="ARBA00030409"/>
    </source>
</evidence>
<dbReference type="EC" id="6.3.2.6" evidence="3"/>
<comment type="similarity">
    <text evidence="2">Belongs to the SAICAR synthetase family.</text>
</comment>
<evidence type="ECO:0000256" key="5">
    <source>
        <dbReference type="ARBA" id="ARBA00022741"/>
    </source>
</evidence>
<proteinExistence type="inferred from homology"/>
<evidence type="ECO:0000256" key="1">
    <source>
        <dbReference type="ARBA" id="ARBA00004672"/>
    </source>
</evidence>
<dbReference type="InterPro" id="IPR028923">
    <property type="entry name" value="SAICAR_synt/ADE2_N"/>
</dbReference>
<evidence type="ECO:0000256" key="3">
    <source>
        <dbReference type="ARBA" id="ARBA00012217"/>
    </source>
</evidence>
<sequence>MAVSTRVCGKGAGRSRAASAMVASSRSRTTAPRRVRVAAASAQDESSFVKCEEMERSIRNMLGSCLSDTTLRDGVKRAGKVRDLYELDDKVVSVTTDRQSGFDRHLASIPFKGQVVNQTSVWWLRKTSGFVENALLSAPHPNVAIMKKCRVFPVEFVVRGYLTGSTGTSIWTNYSKGVRSYCGNDLPDGLVKNDKLEKNIVTPTTKADEGDVPITPSEIVDQGLMTQQEWDEVSTKALALFNYGQEVARKNGLLLVDTKYEFGVDEDGKILLIDEIHTPDSSRYWIADTYKARHAQGREPENIDKEFLRLWFKDHCDPYNDPELPEAPESLVVELSRRYITLFETITGETFIPATKEMYGRDALSDAVESEF</sequence>
<dbReference type="SUPFAM" id="SSF56104">
    <property type="entry name" value="SAICAR synthase-like"/>
    <property type="match status" value="1"/>
</dbReference>
<dbReference type="Gene3D" id="3.30.470.20">
    <property type="entry name" value="ATP-grasp fold, B domain"/>
    <property type="match status" value="1"/>
</dbReference>
<evidence type="ECO:0000256" key="4">
    <source>
        <dbReference type="ARBA" id="ARBA00022598"/>
    </source>
</evidence>
<dbReference type="EMBL" id="CP151502">
    <property type="protein sequence ID" value="WZN59584.1"/>
    <property type="molecule type" value="Genomic_DNA"/>
</dbReference>
<gene>
    <name evidence="10" type="ORF">HKI87_02g11100</name>
</gene>
<keyword evidence="7" id="KW-0067">ATP-binding</keyword>
<dbReference type="Gene3D" id="3.30.200.20">
    <property type="entry name" value="Phosphorylase Kinase, domain 1"/>
    <property type="match status" value="1"/>
</dbReference>
<keyword evidence="5" id="KW-0547">Nucleotide-binding</keyword>
<keyword evidence="11" id="KW-1185">Reference proteome</keyword>
<protein>
    <recommendedName>
        <fullName evidence="3">phosphoribosylaminoimidazolesuccinocarboxamide synthase</fullName>
        <ecNumber evidence="3">6.3.2.6</ecNumber>
    </recommendedName>
    <alternativeName>
        <fullName evidence="8">SAICAR synthetase</fullName>
    </alternativeName>
</protein>
<evidence type="ECO:0000256" key="7">
    <source>
        <dbReference type="ARBA" id="ARBA00022840"/>
    </source>
</evidence>
<dbReference type="PROSITE" id="PS01058">
    <property type="entry name" value="SAICAR_SYNTHETASE_2"/>
    <property type="match status" value="1"/>
</dbReference>
<dbReference type="HAMAP" id="MF_00137">
    <property type="entry name" value="SAICAR_synth"/>
    <property type="match status" value="1"/>
</dbReference>
<dbReference type="GO" id="GO:0005524">
    <property type="term" value="F:ATP binding"/>
    <property type="evidence" value="ECO:0007669"/>
    <property type="project" value="UniProtKB-KW"/>
</dbReference>
<dbReference type="GO" id="GO:0005737">
    <property type="term" value="C:cytoplasm"/>
    <property type="evidence" value="ECO:0007669"/>
    <property type="project" value="TreeGrafter"/>
</dbReference>
<evidence type="ECO:0000259" key="9">
    <source>
        <dbReference type="Pfam" id="PF01259"/>
    </source>
</evidence>
<dbReference type="CDD" id="cd01414">
    <property type="entry name" value="SAICAR_synt_Sc"/>
    <property type="match status" value="1"/>
</dbReference>
<organism evidence="10 11">
    <name type="scientific">Chloropicon roscoffensis</name>
    <dbReference type="NCBI Taxonomy" id="1461544"/>
    <lineage>
        <taxon>Eukaryota</taxon>
        <taxon>Viridiplantae</taxon>
        <taxon>Chlorophyta</taxon>
        <taxon>Chloropicophyceae</taxon>
        <taxon>Chloropicales</taxon>
        <taxon>Chloropicaceae</taxon>
        <taxon>Chloropicon</taxon>
    </lineage>
</organism>
<evidence type="ECO:0000313" key="11">
    <source>
        <dbReference type="Proteomes" id="UP001472866"/>
    </source>
</evidence>
<dbReference type="Proteomes" id="UP001472866">
    <property type="component" value="Chromosome 02"/>
</dbReference>
<dbReference type="GO" id="GO:0004639">
    <property type="term" value="F:phosphoribosylaminoimidazolesuccinocarboxamide synthase activity"/>
    <property type="evidence" value="ECO:0007669"/>
    <property type="project" value="UniProtKB-EC"/>
</dbReference>
<keyword evidence="6" id="KW-0658">Purine biosynthesis</keyword>
<feature type="domain" description="SAICAR synthetase/ADE2 N-terminal" evidence="9">
    <location>
        <begin position="78"/>
        <end position="321"/>
    </location>
</feature>
<evidence type="ECO:0000256" key="6">
    <source>
        <dbReference type="ARBA" id="ARBA00022755"/>
    </source>
</evidence>
<comment type="pathway">
    <text evidence="1">Purine metabolism; IMP biosynthesis via de novo pathway; 5-amino-1-(5-phospho-D-ribosyl)imidazole-4-carboxamide from 5-amino-1-(5-phospho-D-ribosyl)imidazole-4-carboxylate: step 1/2.</text>
</comment>
<dbReference type="PANTHER" id="PTHR43700:SF1">
    <property type="entry name" value="PHOSPHORIBOSYLAMINOIMIDAZOLE-SUCCINOCARBOXAMIDE SYNTHASE"/>
    <property type="match status" value="1"/>
</dbReference>
<dbReference type="NCBIfam" id="NF009251">
    <property type="entry name" value="PRK12607.1"/>
    <property type="match status" value="1"/>
</dbReference>
<dbReference type="PANTHER" id="PTHR43700">
    <property type="entry name" value="PHOSPHORIBOSYLAMINOIMIDAZOLE-SUCCINOCARBOXAMIDE SYNTHASE"/>
    <property type="match status" value="1"/>
</dbReference>
<dbReference type="PROSITE" id="PS01057">
    <property type="entry name" value="SAICAR_SYNTHETASE_1"/>
    <property type="match status" value="1"/>
</dbReference>
<reference evidence="10 11" key="1">
    <citation type="submission" date="2024-03" db="EMBL/GenBank/DDBJ databases">
        <title>Complete genome sequence of the green alga Chloropicon roscoffensis RCC1871.</title>
        <authorList>
            <person name="Lemieux C."/>
            <person name="Pombert J.-F."/>
            <person name="Otis C."/>
            <person name="Turmel M."/>
        </authorList>
    </citation>
    <scope>NUCLEOTIDE SEQUENCE [LARGE SCALE GENOMIC DNA]</scope>
    <source>
        <strain evidence="10 11">RCC1871</strain>
    </source>
</reference>
<name>A0AAX4P1B2_9CHLO</name>